<feature type="region of interest" description="Disordered" evidence="1">
    <location>
        <begin position="624"/>
        <end position="644"/>
    </location>
</feature>
<feature type="region of interest" description="Disordered" evidence="1">
    <location>
        <begin position="730"/>
        <end position="753"/>
    </location>
</feature>
<organism evidence="3 4">
    <name type="scientific">Periconia macrospinosa</name>
    <dbReference type="NCBI Taxonomy" id="97972"/>
    <lineage>
        <taxon>Eukaryota</taxon>
        <taxon>Fungi</taxon>
        <taxon>Dikarya</taxon>
        <taxon>Ascomycota</taxon>
        <taxon>Pezizomycotina</taxon>
        <taxon>Dothideomycetes</taxon>
        <taxon>Pleosporomycetidae</taxon>
        <taxon>Pleosporales</taxon>
        <taxon>Massarineae</taxon>
        <taxon>Periconiaceae</taxon>
        <taxon>Periconia</taxon>
    </lineage>
</organism>
<dbReference type="InterPro" id="IPR013948">
    <property type="entry name" value="DNA_replication_reg_Sld3_C"/>
</dbReference>
<dbReference type="GO" id="GO:0004190">
    <property type="term" value="F:aspartic-type endopeptidase activity"/>
    <property type="evidence" value="ECO:0007669"/>
    <property type="project" value="InterPro"/>
</dbReference>
<feature type="domain" description="Peptidase A2" evidence="2">
    <location>
        <begin position="466"/>
        <end position="502"/>
    </location>
</feature>
<dbReference type="InterPro" id="IPR042511">
    <property type="entry name" value="Sld3"/>
</dbReference>
<reference evidence="3 4" key="1">
    <citation type="journal article" date="2018" name="Sci. Rep.">
        <title>Comparative genomics provides insights into the lifestyle and reveals functional heterogeneity of dark septate endophytic fungi.</title>
        <authorList>
            <person name="Knapp D.G."/>
            <person name="Nemeth J.B."/>
            <person name="Barry K."/>
            <person name="Hainaut M."/>
            <person name="Henrissat B."/>
            <person name="Johnson J."/>
            <person name="Kuo A."/>
            <person name="Lim J.H.P."/>
            <person name="Lipzen A."/>
            <person name="Nolan M."/>
            <person name="Ohm R.A."/>
            <person name="Tamas L."/>
            <person name="Grigoriev I.V."/>
            <person name="Spatafora J.W."/>
            <person name="Nagy L.G."/>
            <person name="Kovacs G.M."/>
        </authorList>
    </citation>
    <scope>NUCLEOTIDE SEQUENCE [LARGE SCALE GENOMIC DNA]</scope>
    <source>
        <strain evidence="3 4">DSE2036</strain>
    </source>
</reference>
<dbReference type="EMBL" id="KZ805300">
    <property type="protein sequence ID" value="PVI08500.1"/>
    <property type="molecule type" value="Genomic_DNA"/>
</dbReference>
<dbReference type="GO" id="GO:0031261">
    <property type="term" value="C:DNA replication preinitiation complex"/>
    <property type="evidence" value="ECO:0007669"/>
    <property type="project" value="TreeGrafter"/>
</dbReference>
<accession>A0A2V1EG54</accession>
<dbReference type="Gene3D" id="1.20.58.2130">
    <property type="match status" value="1"/>
</dbReference>
<dbReference type="PROSITE" id="PS50175">
    <property type="entry name" value="ASP_PROT_RETROV"/>
    <property type="match status" value="1"/>
</dbReference>
<evidence type="ECO:0000313" key="4">
    <source>
        <dbReference type="Proteomes" id="UP000244855"/>
    </source>
</evidence>
<feature type="compositionally biased region" description="Low complexity" evidence="1">
    <location>
        <begin position="1143"/>
        <end position="1154"/>
    </location>
</feature>
<dbReference type="PANTHER" id="PTHR28067">
    <property type="entry name" value="DNA REPLICATION REGULATOR SLD3"/>
    <property type="match status" value="1"/>
</dbReference>
<proteinExistence type="predicted"/>
<sequence length="1289" mass="139729">MCIVVTPRRRCAHGPGAVGLGCCVVRSMTESPPYMNCPGQFVTSASLPHRLRYFNNIFRLSTPIPIDKPRHQTSEVPTASTFLAPGAFLSPSLPSELTTMRNAFASLVFLPALALAAPDFVTDFQPAILEESTAQSNITVLEDGSLELLKRQQSNCAQGYSVCNNIARPDLCCRTNQICSADRAGNAACCPIGAACTGTIGVIVGPSTSISVSGTTASSQAGFATPTPTITGGGTSTTSNSFIQSSSNGASPARSTVPNSYFPFPFIPTTYTAAAACSSAYTSCQLDAASCTAALASGREGVTISAPNGGVTATAVPSLGVQSAQSICQSLSSKACYGLQVEACASFGGGSGAAPTGCVDRYKLGAGVALGTYGKKIDDGWSYLSWYICRPGVDGHGNWWEIMMTAIMLPPGPVPKLQLPTKRKRDSICGLGGHTSVFTIKPCPKAQNDRSHTFKPVRIIGRSQLPVSFLDTGADDELPSSRLFSAELPVLENRSEIQGKGGEIPRVLIARHEKKQALYAIERVQNRVYSLCKLAPWLKEKNVADLWDPEHLKAYPKFSAVEVPAISQAQWWNPATINTEPEVRPIKHVQMSMLRPRKELEITPKETDGTLQCVEKQGAVDMQPTQSPLDVDSYPPEPPAQLSPQEQLEGFAEQYLNAIYMSRTSLAYFAKGPITRIRAVFTSTEEGAPQTSELVTFLRAMLLSRKVEETKYTKKLPEIIKDIPPGWLSDDDQLESSENGKKSKKKKKVKLSREGTYPQESEIIKRWWLSEIPSGEAHGEETLEQRIKRRLADLRVREALAQMILMLEIVALEALSTSTKSLEKMDNATETQEGKESQEPPKRKKKLDDINLRLDLLLDKLCIWQSIEKDGVLDFDTNRSSDNGGMHSGHDRLQSFCIEVIVPFYTNRLPEQARTVNKKLGGPVASSPPKRKAMKPPATSSKVGGPKEPESKKSRRSLARVVTDTAGRTGERRSVSLSRSATDSALLRGIKREGSEVSLSGIPLQRSPSQAARRSMSQFRHLQGREIDLETTSAAAAAKLRQKKRVAEDLQEAITALKKPNRGLAAGSYADEIEKRGLGFANKSRKPTTTVRKVVKDVQVSATPRAVRKVPTDVIEQTPVHNRNPFFRERETGGPSSSDFCIPSSGPRPSSSVVPATVQRNATTRAPSVSVADTPTRPAASRMLFAKASAEDTIFATPAKRRALSPESPIQGPDATPTKVVVTPQMNISSTKTSRTLLATFTKCSSRNTSKPCPPEPVPVPAMEDDKKDIEEEGDIFDALGWNDDDDII</sequence>
<feature type="region of interest" description="Disordered" evidence="1">
    <location>
        <begin position="916"/>
        <end position="977"/>
    </location>
</feature>
<gene>
    <name evidence="3" type="ORF">DM02DRAFT_621352</name>
</gene>
<protein>
    <recommendedName>
        <fullName evidence="2">Peptidase A2 domain-containing protein</fullName>
    </recommendedName>
</protein>
<dbReference type="Proteomes" id="UP000244855">
    <property type="component" value="Unassembled WGS sequence"/>
</dbReference>
<dbReference type="GO" id="GO:0006270">
    <property type="term" value="P:DNA replication initiation"/>
    <property type="evidence" value="ECO:0007669"/>
    <property type="project" value="InterPro"/>
</dbReference>
<dbReference type="InterPro" id="IPR001995">
    <property type="entry name" value="Peptidase_A2_cat"/>
</dbReference>
<dbReference type="STRING" id="97972.A0A2V1EG54"/>
<dbReference type="GO" id="GO:0006508">
    <property type="term" value="P:proteolysis"/>
    <property type="evidence" value="ECO:0007669"/>
    <property type="project" value="InterPro"/>
</dbReference>
<feature type="region of interest" description="Disordered" evidence="1">
    <location>
        <begin position="823"/>
        <end position="845"/>
    </location>
</feature>
<evidence type="ECO:0000259" key="2">
    <source>
        <dbReference type="PROSITE" id="PS50175"/>
    </source>
</evidence>
<evidence type="ECO:0000313" key="3">
    <source>
        <dbReference type="EMBL" id="PVI08500.1"/>
    </source>
</evidence>
<name>A0A2V1EG54_9PLEO</name>
<dbReference type="PANTHER" id="PTHR28067:SF1">
    <property type="entry name" value="DNA REPLICATION REGULATOR SLD3"/>
    <property type="match status" value="1"/>
</dbReference>
<dbReference type="Pfam" id="PF08639">
    <property type="entry name" value="Sld3_STD"/>
    <property type="match status" value="1"/>
</dbReference>
<feature type="region of interest" description="Disordered" evidence="1">
    <location>
        <begin position="1125"/>
        <end position="1154"/>
    </location>
</feature>
<dbReference type="OrthoDB" id="5395343at2759"/>
<evidence type="ECO:0000256" key="1">
    <source>
        <dbReference type="SAM" id="MobiDB-lite"/>
    </source>
</evidence>
<keyword evidence="4" id="KW-1185">Reference proteome</keyword>